<evidence type="ECO:0000259" key="1">
    <source>
        <dbReference type="Pfam" id="PF13936"/>
    </source>
</evidence>
<evidence type="ECO:0000313" key="3">
    <source>
        <dbReference type="EMBL" id="GMG80855.1"/>
    </source>
</evidence>
<reference evidence="3 4" key="1">
    <citation type="submission" date="2023-04" db="EMBL/GenBank/DDBJ databases">
        <title>Marinoamorphus aggregata gen. nov., sp. Nov., isolate from tissue of brittle star Ophioplocus japonicus.</title>
        <authorList>
            <person name="Kawano K."/>
            <person name="Sawayama S."/>
            <person name="Nakagawa S."/>
        </authorList>
    </citation>
    <scope>NUCLEOTIDE SEQUENCE [LARGE SCALE GENOMIC DNA]</scope>
    <source>
        <strain evidence="3 4">NKW23</strain>
    </source>
</reference>
<keyword evidence="4" id="KW-1185">Reference proteome</keyword>
<feature type="domain" description="DUF6456" evidence="2">
    <location>
        <begin position="273"/>
        <end position="406"/>
    </location>
</feature>
<proteinExistence type="predicted"/>
<dbReference type="Proteomes" id="UP001239909">
    <property type="component" value="Unassembled WGS sequence"/>
</dbReference>
<dbReference type="InterPro" id="IPR045599">
    <property type="entry name" value="DUF6456"/>
</dbReference>
<organism evidence="3 4">
    <name type="scientific">Paralimibaculum aggregatum</name>
    <dbReference type="NCBI Taxonomy" id="3036245"/>
    <lineage>
        <taxon>Bacteria</taxon>
        <taxon>Pseudomonadati</taxon>
        <taxon>Pseudomonadota</taxon>
        <taxon>Alphaproteobacteria</taxon>
        <taxon>Rhodobacterales</taxon>
        <taxon>Paracoccaceae</taxon>
        <taxon>Paralimibaculum</taxon>
    </lineage>
</organism>
<protein>
    <submittedName>
        <fullName evidence="3">DUF6456 domain-containing protein</fullName>
    </submittedName>
</protein>
<accession>A0ABQ6LF43</accession>
<gene>
    <name evidence="3" type="ORF">LNKW23_00670</name>
</gene>
<sequence length="412" mass="43380">MAKTCDILDHCADWAQRSFPGAAATGTARDAALYRAHTEAGASLRSLAREIGRHPSTVMRAVQRVEEKRDDPIFDRLMAQPCADAAAPPDRAANVAAPCALRAAHAAASPEDRAARPAAQLAARLAAHPDPAAAAADERPGRAAKTALRRLSEPGAFLLVAPGNRKGGIFCAANEHRKPIAMLELKAAGELVRRDWIRLVGRGAASLRYRITEAGRAALKRLLAEEQAAKARAAAGPGPGLAEAPTPFQAQHRVAGERLLPDPAGGRPEVRGVNLGESPLGWLARRKGPDGQPFLTPAEVEAGERLRDQFEAAQIGPRVGQDWAAFLTPCDRGAGTGRGPAEGPAAARERVRGALDVLGPGLSDVALRVCCFLEGLEACEKRMGWSARSGKVVLKLALQRLVAHYGLEAGQG</sequence>
<evidence type="ECO:0000313" key="4">
    <source>
        <dbReference type="Proteomes" id="UP001239909"/>
    </source>
</evidence>
<dbReference type="RefSeq" id="WP_285669482.1">
    <property type="nucleotide sequence ID" value="NZ_BSYI01000001.1"/>
</dbReference>
<comment type="caution">
    <text evidence="3">The sequence shown here is derived from an EMBL/GenBank/DDBJ whole genome shotgun (WGS) entry which is preliminary data.</text>
</comment>
<dbReference type="EMBL" id="BSYI01000001">
    <property type="protein sequence ID" value="GMG80855.1"/>
    <property type="molecule type" value="Genomic_DNA"/>
</dbReference>
<dbReference type="InterPro" id="IPR010921">
    <property type="entry name" value="Trp_repressor/repl_initiator"/>
</dbReference>
<name>A0ABQ6LF43_9RHOB</name>
<dbReference type="InterPro" id="IPR025246">
    <property type="entry name" value="IS30-like_HTH"/>
</dbReference>
<evidence type="ECO:0000259" key="2">
    <source>
        <dbReference type="Pfam" id="PF20057"/>
    </source>
</evidence>
<dbReference type="SUPFAM" id="SSF48295">
    <property type="entry name" value="TrpR-like"/>
    <property type="match status" value="1"/>
</dbReference>
<dbReference type="Pfam" id="PF13936">
    <property type="entry name" value="HTH_38"/>
    <property type="match status" value="1"/>
</dbReference>
<dbReference type="Gene3D" id="1.10.1750.10">
    <property type="match status" value="1"/>
</dbReference>
<dbReference type="Pfam" id="PF20057">
    <property type="entry name" value="DUF6456"/>
    <property type="match status" value="1"/>
</dbReference>
<feature type="domain" description="Transposase IS30-like HTH" evidence="1">
    <location>
        <begin position="39"/>
        <end position="64"/>
    </location>
</feature>